<dbReference type="AlphaFoldDB" id="A0A8D0HPS4"/>
<reference evidence="4" key="1">
    <citation type="submission" date="2025-08" db="UniProtKB">
        <authorList>
            <consortium name="Ensembl"/>
        </authorList>
    </citation>
    <scope>IDENTIFICATION</scope>
</reference>
<dbReference type="GO" id="GO:0005525">
    <property type="term" value="F:GTP binding"/>
    <property type="evidence" value="ECO:0007669"/>
    <property type="project" value="UniProtKB-KW"/>
</dbReference>
<dbReference type="InterPro" id="IPR023179">
    <property type="entry name" value="GTP-bd_ortho_bundle_sf"/>
</dbReference>
<name>A0A8D0HPS4_SPHPU</name>
<proteinExistence type="predicted"/>
<dbReference type="Gene3D" id="1.10.1580.10">
    <property type="match status" value="1"/>
</dbReference>
<dbReference type="GeneTree" id="ENSGT00940000155877"/>
<feature type="region of interest" description="Disordered" evidence="3">
    <location>
        <begin position="120"/>
        <end position="158"/>
    </location>
</feature>
<evidence type="ECO:0000256" key="1">
    <source>
        <dbReference type="ARBA" id="ARBA00022741"/>
    </source>
</evidence>
<keyword evidence="5" id="KW-1185">Reference proteome</keyword>
<dbReference type="InterPro" id="IPR050755">
    <property type="entry name" value="TRAFAC_YlqF/YawG_RiboMat"/>
</dbReference>
<keyword evidence="1" id="KW-0547">Nucleotide-binding</keyword>
<feature type="compositionally biased region" description="Acidic residues" evidence="3">
    <location>
        <begin position="122"/>
        <end position="136"/>
    </location>
</feature>
<sequence length="158" mass="16884">MQHYGVPDFRDTLEFLAHLARRQGKLKKGGTPDHDKAAKTVLSDWTSGKISYFTHPPETHTLPTHISAEIVAEMGKAFDFEALEQGNEEALTNMPSGPAGIAMETTGLTCGEGAELVREEGLSPEEETGMEEEGDPEVGVVRRGAPPPGGEDMLPGVG</sequence>
<reference evidence="4" key="2">
    <citation type="submission" date="2025-09" db="UniProtKB">
        <authorList>
            <consortium name="Ensembl"/>
        </authorList>
    </citation>
    <scope>IDENTIFICATION</scope>
</reference>
<protein>
    <submittedName>
        <fullName evidence="4">Uncharacterized protein</fullName>
    </submittedName>
</protein>
<dbReference type="PANTHER" id="PTHR11089:SF33">
    <property type="entry name" value="GUANINE NUCLEOTIDE-BINDING PROTEIN-LIKE 3-LIKE PROTEIN"/>
    <property type="match status" value="1"/>
</dbReference>
<dbReference type="GO" id="GO:0005730">
    <property type="term" value="C:nucleolus"/>
    <property type="evidence" value="ECO:0007669"/>
    <property type="project" value="TreeGrafter"/>
</dbReference>
<accession>A0A8D0HPS4</accession>
<evidence type="ECO:0000313" key="4">
    <source>
        <dbReference type="Ensembl" id="ENSSPUP00000025176.1"/>
    </source>
</evidence>
<evidence type="ECO:0000313" key="5">
    <source>
        <dbReference type="Proteomes" id="UP000694392"/>
    </source>
</evidence>
<dbReference type="Proteomes" id="UP000694392">
    <property type="component" value="Unplaced"/>
</dbReference>
<dbReference type="Ensembl" id="ENSSPUT00000026870.1">
    <property type="protein sequence ID" value="ENSSPUP00000025176.1"/>
    <property type="gene ID" value="ENSSPUG00000019284.1"/>
</dbReference>
<evidence type="ECO:0000256" key="2">
    <source>
        <dbReference type="ARBA" id="ARBA00023134"/>
    </source>
</evidence>
<organism evidence="4 5">
    <name type="scientific">Sphenodon punctatus</name>
    <name type="common">Tuatara</name>
    <name type="synonym">Hatteria punctata</name>
    <dbReference type="NCBI Taxonomy" id="8508"/>
    <lineage>
        <taxon>Eukaryota</taxon>
        <taxon>Metazoa</taxon>
        <taxon>Chordata</taxon>
        <taxon>Craniata</taxon>
        <taxon>Vertebrata</taxon>
        <taxon>Euteleostomi</taxon>
        <taxon>Lepidosauria</taxon>
        <taxon>Sphenodontia</taxon>
        <taxon>Sphenodontidae</taxon>
        <taxon>Sphenodon</taxon>
    </lineage>
</organism>
<dbReference type="PANTHER" id="PTHR11089">
    <property type="entry name" value="GTP-BINDING PROTEIN-RELATED"/>
    <property type="match status" value="1"/>
</dbReference>
<evidence type="ECO:0000256" key="3">
    <source>
        <dbReference type="SAM" id="MobiDB-lite"/>
    </source>
</evidence>
<keyword evidence="2" id="KW-0342">GTP-binding</keyword>